<protein>
    <submittedName>
        <fullName evidence="2">Glycosyltransferase involved in cell wall biosynthesis</fullName>
    </submittedName>
</protein>
<organism evidence="2 3">
    <name type="scientific">Roseateles asaccharophilus</name>
    <dbReference type="NCBI Taxonomy" id="582607"/>
    <lineage>
        <taxon>Bacteria</taxon>
        <taxon>Pseudomonadati</taxon>
        <taxon>Pseudomonadota</taxon>
        <taxon>Betaproteobacteria</taxon>
        <taxon>Burkholderiales</taxon>
        <taxon>Sphaerotilaceae</taxon>
        <taxon>Roseateles</taxon>
    </lineage>
</organism>
<sequence length="324" mass="36818">MSDTPWLSLLFPMYRVEPWLGACIESLKPQLDDGVELLFVDDASQDGSAALVQRLLPQARVIRQPENRGVSAARNRLLDEARGDHLWFIDPDDLVEPGVIPRLKALIAQHRPDLLTCDFRIFDDNGGDGASTASIKPRHRHIASFDGPAGVVMDDVSQRLRGLFVHGQFHPWSKIVRRACWPAGLRFPEGRVFEDMAVYPRLALHTPRHVHIAEVWIAYRQRGGSLLSQLDAKRLDDWTWSLDGLAAELPALSDDAKFEIAHFCARTLLRAQRRRRQLGGDAVTGLATDAQRFERSSPLNRRELLAAYFRRGRWLRGLQWWRSG</sequence>
<dbReference type="RefSeq" id="WP_310326907.1">
    <property type="nucleotide sequence ID" value="NZ_JAVDXV010000002.1"/>
</dbReference>
<comment type="caution">
    <text evidence="2">The sequence shown here is derived from an EMBL/GenBank/DDBJ whole genome shotgun (WGS) entry which is preliminary data.</text>
</comment>
<evidence type="ECO:0000259" key="1">
    <source>
        <dbReference type="Pfam" id="PF00535"/>
    </source>
</evidence>
<name>A0ABU2A5F3_9BURK</name>
<gene>
    <name evidence="2" type="ORF">J2X21_001558</name>
</gene>
<evidence type="ECO:0000313" key="2">
    <source>
        <dbReference type="EMBL" id="MDR7332432.1"/>
    </source>
</evidence>
<proteinExistence type="predicted"/>
<dbReference type="SUPFAM" id="SSF53448">
    <property type="entry name" value="Nucleotide-diphospho-sugar transferases"/>
    <property type="match status" value="1"/>
</dbReference>
<reference evidence="2 3" key="1">
    <citation type="submission" date="2023-07" db="EMBL/GenBank/DDBJ databases">
        <title>Sorghum-associated microbial communities from plants grown in Nebraska, USA.</title>
        <authorList>
            <person name="Schachtman D."/>
        </authorList>
    </citation>
    <scope>NUCLEOTIDE SEQUENCE [LARGE SCALE GENOMIC DNA]</scope>
    <source>
        <strain evidence="2 3">BE316</strain>
    </source>
</reference>
<accession>A0ABU2A5F3</accession>
<dbReference type="Gene3D" id="3.90.550.10">
    <property type="entry name" value="Spore Coat Polysaccharide Biosynthesis Protein SpsA, Chain A"/>
    <property type="match status" value="1"/>
</dbReference>
<dbReference type="Proteomes" id="UP001180825">
    <property type="component" value="Unassembled WGS sequence"/>
</dbReference>
<dbReference type="EMBL" id="JAVDXV010000002">
    <property type="protein sequence ID" value="MDR7332432.1"/>
    <property type="molecule type" value="Genomic_DNA"/>
</dbReference>
<dbReference type="InterPro" id="IPR050834">
    <property type="entry name" value="Glycosyltransf_2"/>
</dbReference>
<dbReference type="InterPro" id="IPR001173">
    <property type="entry name" value="Glyco_trans_2-like"/>
</dbReference>
<dbReference type="PANTHER" id="PTHR43685">
    <property type="entry name" value="GLYCOSYLTRANSFERASE"/>
    <property type="match status" value="1"/>
</dbReference>
<dbReference type="CDD" id="cd00761">
    <property type="entry name" value="Glyco_tranf_GTA_type"/>
    <property type="match status" value="1"/>
</dbReference>
<evidence type="ECO:0000313" key="3">
    <source>
        <dbReference type="Proteomes" id="UP001180825"/>
    </source>
</evidence>
<feature type="domain" description="Glycosyltransferase 2-like" evidence="1">
    <location>
        <begin position="8"/>
        <end position="132"/>
    </location>
</feature>
<keyword evidence="3" id="KW-1185">Reference proteome</keyword>
<dbReference type="InterPro" id="IPR029044">
    <property type="entry name" value="Nucleotide-diphossugar_trans"/>
</dbReference>
<dbReference type="Pfam" id="PF00535">
    <property type="entry name" value="Glycos_transf_2"/>
    <property type="match status" value="1"/>
</dbReference>
<dbReference type="PANTHER" id="PTHR43685:SF2">
    <property type="entry name" value="GLYCOSYLTRANSFERASE 2-LIKE DOMAIN-CONTAINING PROTEIN"/>
    <property type="match status" value="1"/>
</dbReference>